<accession>A0A8S9SRR3</accession>
<name>A0A8S9SRR3_BRACR</name>
<sequence>MLLGPEGRFWSPEAALDPEIAFRTRRLSEDPEVDGEPEGTRRSVGNLEVPLDPEVVFRPGGYKEPGGLPLPGEATTGTCWDFAFYHSEAGHYRVPVLHAAFCRKPLSDLGVLVMDPKTEVQAFSAFHVWRSRNLCIDPCT</sequence>
<proteinExistence type="predicted"/>
<evidence type="ECO:0000256" key="1">
    <source>
        <dbReference type="SAM" id="MobiDB-lite"/>
    </source>
</evidence>
<feature type="region of interest" description="Disordered" evidence="1">
    <location>
        <begin position="22"/>
        <end position="45"/>
    </location>
</feature>
<gene>
    <name evidence="2" type="ORF">F2Q69_00035660</name>
</gene>
<dbReference type="Proteomes" id="UP000712600">
    <property type="component" value="Unassembled WGS sequence"/>
</dbReference>
<protein>
    <submittedName>
        <fullName evidence="2">Uncharacterized protein</fullName>
    </submittedName>
</protein>
<evidence type="ECO:0000313" key="2">
    <source>
        <dbReference type="EMBL" id="KAF3603659.1"/>
    </source>
</evidence>
<comment type="caution">
    <text evidence="2">The sequence shown here is derived from an EMBL/GenBank/DDBJ whole genome shotgun (WGS) entry which is preliminary data.</text>
</comment>
<dbReference type="AlphaFoldDB" id="A0A8S9SRR3"/>
<evidence type="ECO:0000313" key="3">
    <source>
        <dbReference type="Proteomes" id="UP000712600"/>
    </source>
</evidence>
<organism evidence="2 3">
    <name type="scientific">Brassica cretica</name>
    <name type="common">Mustard</name>
    <dbReference type="NCBI Taxonomy" id="69181"/>
    <lineage>
        <taxon>Eukaryota</taxon>
        <taxon>Viridiplantae</taxon>
        <taxon>Streptophyta</taxon>
        <taxon>Embryophyta</taxon>
        <taxon>Tracheophyta</taxon>
        <taxon>Spermatophyta</taxon>
        <taxon>Magnoliopsida</taxon>
        <taxon>eudicotyledons</taxon>
        <taxon>Gunneridae</taxon>
        <taxon>Pentapetalae</taxon>
        <taxon>rosids</taxon>
        <taxon>malvids</taxon>
        <taxon>Brassicales</taxon>
        <taxon>Brassicaceae</taxon>
        <taxon>Brassiceae</taxon>
        <taxon>Brassica</taxon>
    </lineage>
</organism>
<dbReference type="EMBL" id="QGKX02000004">
    <property type="protein sequence ID" value="KAF3603659.1"/>
    <property type="molecule type" value="Genomic_DNA"/>
</dbReference>
<reference evidence="2" key="1">
    <citation type="submission" date="2019-12" db="EMBL/GenBank/DDBJ databases">
        <title>Genome sequencing and annotation of Brassica cretica.</title>
        <authorList>
            <person name="Studholme D.J."/>
            <person name="Sarris P."/>
        </authorList>
    </citation>
    <scope>NUCLEOTIDE SEQUENCE</scope>
    <source>
        <strain evidence="2">PFS-109/04</strain>
        <tissue evidence="2">Leaf</tissue>
    </source>
</reference>